<dbReference type="AlphaFoldDB" id="A0A8X6IY97"/>
<reference evidence="2" key="1">
    <citation type="submission" date="2020-07" db="EMBL/GenBank/DDBJ databases">
        <title>Multicomponent nature underlies the extraordinary mechanical properties of spider dragline silk.</title>
        <authorList>
            <person name="Kono N."/>
            <person name="Nakamura H."/>
            <person name="Mori M."/>
            <person name="Yoshida Y."/>
            <person name="Ohtoshi R."/>
            <person name="Malay A.D."/>
            <person name="Moran D.A.P."/>
            <person name="Tomita M."/>
            <person name="Numata K."/>
            <person name="Arakawa K."/>
        </authorList>
    </citation>
    <scope>NUCLEOTIDE SEQUENCE</scope>
</reference>
<feature type="region of interest" description="Disordered" evidence="1">
    <location>
        <begin position="1"/>
        <end position="22"/>
    </location>
</feature>
<evidence type="ECO:0000313" key="2">
    <source>
        <dbReference type="EMBL" id="GFR03473.1"/>
    </source>
</evidence>
<protein>
    <submittedName>
        <fullName evidence="2">Uncharacterized protein</fullName>
    </submittedName>
</protein>
<dbReference type="OrthoDB" id="6443869at2759"/>
<accession>A0A8X6IY97</accession>
<proteinExistence type="predicted"/>
<name>A0A8X6IY97_TRICU</name>
<feature type="compositionally biased region" description="Polar residues" evidence="1">
    <location>
        <begin position="9"/>
        <end position="19"/>
    </location>
</feature>
<keyword evidence="3" id="KW-1185">Reference proteome</keyword>
<evidence type="ECO:0000256" key="1">
    <source>
        <dbReference type="SAM" id="MobiDB-lite"/>
    </source>
</evidence>
<dbReference type="Proteomes" id="UP000887116">
    <property type="component" value="Unassembled WGS sequence"/>
</dbReference>
<organism evidence="2 3">
    <name type="scientific">Trichonephila clavata</name>
    <name type="common">Joro spider</name>
    <name type="synonym">Nephila clavata</name>
    <dbReference type="NCBI Taxonomy" id="2740835"/>
    <lineage>
        <taxon>Eukaryota</taxon>
        <taxon>Metazoa</taxon>
        <taxon>Ecdysozoa</taxon>
        <taxon>Arthropoda</taxon>
        <taxon>Chelicerata</taxon>
        <taxon>Arachnida</taxon>
        <taxon>Araneae</taxon>
        <taxon>Araneomorphae</taxon>
        <taxon>Entelegynae</taxon>
        <taxon>Araneoidea</taxon>
        <taxon>Nephilidae</taxon>
        <taxon>Trichonephila</taxon>
    </lineage>
</organism>
<sequence length="193" mass="22868">MDKKKLNFARNSNTDQQASDPFDDRISTTEVMNIITGMLDKSIHLCKPQLSINCKEEMQEQKKCFYDQREISLLHLTRKYHDISYIFEALPSNFKLISTLEQDLLNMHLPLFQEDEENLLKMRTVNIKLKCMAQLLQENAQPIFYGVWEVMRMFRKFKAKTHDVNDELDEFLSVFFPRIFSEKAGKIIPRSNH</sequence>
<evidence type="ECO:0000313" key="3">
    <source>
        <dbReference type="Proteomes" id="UP000887116"/>
    </source>
</evidence>
<gene>
    <name evidence="2" type="ORF">TNCT_66211</name>
</gene>
<dbReference type="EMBL" id="BMAO01025554">
    <property type="protein sequence ID" value="GFR03473.1"/>
    <property type="molecule type" value="Genomic_DNA"/>
</dbReference>
<comment type="caution">
    <text evidence="2">The sequence shown here is derived from an EMBL/GenBank/DDBJ whole genome shotgun (WGS) entry which is preliminary data.</text>
</comment>